<keyword evidence="6" id="KW-1185">Reference proteome</keyword>
<dbReference type="GO" id="GO:0031297">
    <property type="term" value="P:replication fork processing"/>
    <property type="evidence" value="ECO:0007669"/>
    <property type="project" value="TreeGrafter"/>
</dbReference>
<dbReference type="GO" id="GO:0003682">
    <property type="term" value="F:chromatin binding"/>
    <property type="evidence" value="ECO:0007669"/>
    <property type="project" value="TreeGrafter"/>
</dbReference>
<dbReference type="GO" id="GO:0009411">
    <property type="term" value="P:response to UV"/>
    <property type="evidence" value="ECO:0007669"/>
    <property type="project" value="TreeGrafter"/>
</dbReference>
<evidence type="ECO:0000256" key="5">
    <source>
        <dbReference type="SAM" id="MobiDB-lite"/>
    </source>
</evidence>
<dbReference type="GO" id="GO:0003887">
    <property type="term" value="F:DNA-directed DNA polymerase activity"/>
    <property type="evidence" value="ECO:0007669"/>
    <property type="project" value="UniProtKB-EC"/>
</dbReference>
<evidence type="ECO:0000256" key="1">
    <source>
        <dbReference type="ARBA" id="ARBA00026139"/>
    </source>
</evidence>
<evidence type="ECO:0000256" key="3">
    <source>
        <dbReference type="ARBA" id="ARBA00044768"/>
    </source>
</evidence>
<dbReference type="Proteomes" id="UP001515500">
    <property type="component" value="Chromosome 2"/>
</dbReference>
<evidence type="ECO:0000256" key="2">
    <source>
        <dbReference type="ARBA" id="ARBA00044677"/>
    </source>
</evidence>
<organism evidence="6 7">
    <name type="scientific">Dioscorea cayennensis subsp. rotundata</name>
    <name type="common">White Guinea yam</name>
    <name type="synonym">Dioscorea rotundata</name>
    <dbReference type="NCBI Taxonomy" id="55577"/>
    <lineage>
        <taxon>Eukaryota</taxon>
        <taxon>Viridiplantae</taxon>
        <taxon>Streptophyta</taxon>
        <taxon>Embryophyta</taxon>
        <taxon>Tracheophyta</taxon>
        <taxon>Spermatophyta</taxon>
        <taxon>Magnoliopsida</taxon>
        <taxon>Liliopsida</taxon>
        <taxon>Dioscoreales</taxon>
        <taxon>Dioscoreaceae</taxon>
        <taxon>Dioscorea</taxon>
    </lineage>
</organism>
<protein>
    <recommendedName>
        <fullName evidence="1">DNA-directed primase/polymerase protein</fullName>
        <ecNumber evidence="3">2.7.7.102</ecNumber>
    </recommendedName>
</protein>
<dbReference type="RefSeq" id="XP_039139903.1">
    <property type="nucleotide sequence ID" value="XM_039283969.1"/>
</dbReference>
<dbReference type="GeneID" id="120277212"/>
<accession>A0AB40CLF4</accession>
<evidence type="ECO:0000313" key="7">
    <source>
        <dbReference type="RefSeq" id="XP_039139903.1"/>
    </source>
</evidence>
<dbReference type="AlphaFoldDB" id="A0AB40CLF4"/>
<gene>
    <name evidence="7" type="primary">LOC120277212</name>
</gene>
<feature type="region of interest" description="Disordered" evidence="5">
    <location>
        <begin position="23"/>
        <end position="52"/>
    </location>
</feature>
<dbReference type="GO" id="GO:0042276">
    <property type="term" value="P:error-prone translesion synthesis"/>
    <property type="evidence" value="ECO:0007669"/>
    <property type="project" value="InterPro"/>
</dbReference>
<proteinExistence type="predicted"/>
<dbReference type="EC" id="2.7.7.102" evidence="3"/>
<feature type="compositionally biased region" description="Basic and acidic residues" evidence="5">
    <location>
        <begin position="36"/>
        <end position="52"/>
    </location>
</feature>
<dbReference type="GO" id="GO:0005759">
    <property type="term" value="C:mitochondrial matrix"/>
    <property type="evidence" value="ECO:0007669"/>
    <property type="project" value="TreeGrafter"/>
</dbReference>
<sequence length="588" mass="67936">MTSDHKDDVDRLFACFKCGTSTPESALKEKKSRHASSSEKSSRIDRNPVDSDKLRTSASLAIKLKSGKQISPVVFYGSPNGAPVKRPSQLLWLLREIRVDLREQNNLLARKEVWATFPRQEEAMRFSRAHAQVKIFCYQDHLSSQRRYLVSTYDEFWRRYSVMDSKLRHHYEVIQEGLPCHIYFDLEFNKKVNPGRNVDEMVDILISFTLTTLSNKYSISGSEEWVLELDSSTEEKFSRHLIIRIPNTAFKDNSHVGVFTSEVCANIASLRGNDPQVDKLYIKKESSCTSSETQLFLDGAVYTRNRCFRLVLSSKAGKESFLSPTERFKCKGLSQKQLFMESLICKVDADCNKLLVCKMDLDCKKVLTFESENLYRPEEFARHDVPGTYFSGRSPFPALDVFIESIASIGNILGKIRSWYWFSAYNLMIYSMSRSRYCERIGREHKSNHVMYIVDFRVAGYYQKCYDPDCRGYRSPLRPLPSDITLNCMGVLDSIHPENYEMMDVNFDSQVAEVNMEQSSKDNSVSTTESTKKDTGWWQKAMQYADCIENWESLPEFDKLDDDDNEDLGWWVNVEEIVSQVEETVVDV</sequence>
<dbReference type="Pfam" id="PF03121">
    <property type="entry name" value="Herpes_UL52"/>
    <property type="match status" value="1"/>
</dbReference>
<comment type="catalytic activity">
    <reaction evidence="4">
        <text>DNA(n) + a 2'-deoxyribonucleoside 5'-triphosphate = DNA(n+1) + diphosphate</text>
        <dbReference type="Rhea" id="RHEA:22508"/>
        <dbReference type="Rhea" id="RHEA-COMP:17339"/>
        <dbReference type="Rhea" id="RHEA-COMP:17340"/>
        <dbReference type="ChEBI" id="CHEBI:33019"/>
        <dbReference type="ChEBI" id="CHEBI:61560"/>
        <dbReference type="ChEBI" id="CHEBI:173112"/>
        <dbReference type="EC" id="2.7.7.7"/>
    </reaction>
    <physiologicalReaction direction="left-to-right" evidence="4">
        <dbReference type="Rhea" id="RHEA:22509"/>
    </physiologicalReaction>
</comment>
<reference evidence="7" key="1">
    <citation type="submission" date="2025-08" db="UniProtKB">
        <authorList>
            <consortium name="RefSeq"/>
        </authorList>
    </citation>
    <scope>IDENTIFICATION</scope>
</reference>
<evidence type="ECO:0000256" key="4">
    <source>
        <dbReference type="ARBA" id="ARBA00047303"/>
    </source>
</evidence>
<evidence type="ECO:0000313" key="6">
    <source>
        <dbReference type="Proteomes" id="UP001515500"/>
    </source>
</evidence>
<dbReference type="GO" id="GO:0006264">
    <property type="term" value="P:mitochondrial DNA replication"/>
    <property type="evidence" value="ECO:0007669"/>
    <property type="project" value="TreeGrafter"/>
</dbReference>
<comment type="catalytic activity">
    <reaction evidence="2">
        <text>ssDNA + n NTP = ssDNA/pppN(pN)n-1 hybrid + (n-1) diphosphate.</text>
        <dbReference type="EC" id="2.7.7.102"/>
    </reaction>
</comment>
<dbReference type="PANTHER" id="PTHR31399:SF0">
    <property type="entry name" value="DNA-DIRECTED PRIMASE_POLYMERASE PROTEIN"/>
    <property type="match status" value="1"/>
</dbReference>
<name>A0AB40CLF4_DIOCR</name>
<dbReference type="PANTHER" id="PTHR31399">
    <property type="entry name" value="DNA-DIRECTED PRIMASE / POLYMERASE PROTEIN"/>
    <property type="match status" value="1"/>
</dbReference>
<dbReference type="InterPro" id="IPR044917">
    <property type="entry name" value="PRIMPOL"/>
</dbReference>
<dbReference type="GO" id="GO:0005634">
    <property type="term" value="C:nucleus"/>
    <property type="evidence" value="ECO:0007669"/>
    <property type="project" value="TreeGrafter"/>
</dbReference>